<keyword evidence="2" id="KW-1185">Reference proteome</keyword>
<evidence type="ECO:0000313" key="2">
    <source>
        <dbReference type="Proteomes" id="UP001054252"/>
    </source>
</evidence>
<accession>A0AAV5MHK1</accession>
<protein>
    <submittedName>
        <fullName evidence="1">Uncharacterized protein</fullName>
    </submittedName>
</protein>
<sequence>MPRGSSYDDVRELNRKYYDRDVCLLYLSGLCPHELFQITVFSSLIR</sequence>
<organism evidence="1 2">
    <name type="scientific">Rubroshorea leprosula</name>
    <dbReference type="NCBI Taxonomy" id="152421"/>
    <lineage>
        <taxon>Eukaryota</taxon>
        <taxon>Viridiplantae</taxon>
        <taxon>Streptophyta</taxon>
        <taxon>Embryophyta</taxon>
        <taxon>Tracheophyta</taxon>
        <taxon>Spermatophyta</taxon>
        <taxon>Magnoliopsida</taxon>
        <taxon>eudicotyledons</taxon>
        <taxon>Gunneridae</taxon>
        <taxon>Pentapetalae</taxon>
        <taxon>rosids</taxon>
        <taxon>malvids</taxon>
        <taxon>Malvales</taxon>
        <taxon>Dipterocarpaceae</taxon>
        <taxon>Rubroshorea</taxon>
    </lineage>
</organism>
<proteinExistence type="predicted"/>
<gene>
    <name evidence="1" type="ORF">SLEP1_g56101</name>
</gene>
<dbReference type="AlphaFoldDB" id="A0AAV5MHK1"/>
<reference evidence="1 2" key="1">
    <citation type="journal article" date="2021" name="Commun. Biol.">
        <title>The genome of Shorea leprosula (Dipterocarpaceae) highlights the ecological relevance of drought in aseasonal tropical rainforests.</title>
        <authorList>
            <person name="Ng K.K.S."/>
            <person name="Kobayashi M.J."/>
            <person name="Fawcett J.A."/>
            <person name="Hatakeyama M."/>
            <person name="Paape T."/>
            <person name="Ng C.H."/>
            <person name="Ang C.C."/>
            <person name="Tnah L.H."/>
            <person name="Lee C.T."/>
            <person name="Nishiyama T."/>
            <person name="Sese J."/>
            <person name="O'Brien M.J."/>
            <person name="Copetti D."/>
            <person name="Mohd Noor M.I."/>
            <person name="Ong R.C."/>
            <person name="Putra M."/>
            <person name="Sireger I.Z."/>
            <person name="Indrioko S."/>
            <person name="Kosugi Y."/>
            <person name="Izuno A."/>
            <person name="Isagi Y."/>
            <person name="Lee S.L."/>
            <person name="Shimizu K.K."/>
        </authorList>
    </citation>
    <scope>NUCLEOTIDE SEQUENCE [LARGE SCALE GENOMIC DNA]</scope>
    <source>
        <strain evidence="1">214</strain>
    </source>
</reference>
<evidence type="ECO:0000313" key="1">
    <source>
        <dbReference type="EMBL" id="GKV49345.1"/>
    </source>
</evidence>
<name>A0AAV5MHK1_9ROSI</name>
<dbReference type="Proteomes" id="UP001054252">
    <property type="component" value="Unassembled WGS sequence"/>
</dbReference>
<comment type="caution">
    <text evidence="1">The sequence shown here is derived from an EMBL/GenBank/DDBJ whole genome shotgun (WGS) entry which is preliminary data.</text>
</comment>
<dbReference type="EMBL" id="BPVZ01000295">
    <property type="protein sequence ID" value="GKV49345.1"/>
    <property type="molecule type" value="Genomic_DNA"/>
</dbReference>